<feature type="coiled-coil region" evidence="3">
    <location>
        <begin position="37"/>
        <end position="118"/>
    </location>
</feature>
<dbReference type="Pfam" id="PF03938">
    <property type="entry name" value="OmpH"/>
    <property type="match status" value="1"/>
</dbReference>
<comment type="similarity">
    <text evidence="1">Belongs to the Skp family.</text>
</comment>
<name>A0A7V7FZF2_9GAMM</name>
<dbReference type="InterPro" id="IPR024930">
    <property type="entry name" value="Skp_dom_sf"/>
</dbReference>
<dbReference type="PANTHER" id="PTHR35089:SF1">
    <property type="entry name" value="CHAPERONE PROTEIN SKP"/>
    <property type="match status" value="1"/>
</dbReference>
<evidence type="ECO:0000256" key="1">
    <source>
        <dbReference type="ARBA" id="ARBA00009091"/>
    </source>
</evidence>
<accession>A0A7V7FZF2</accession>
<dbReference type="InterPro" id="IPR005632">
    <property type="entry name" value="Chaperone_Skp"/>
</dbReference>
<dbReference type="GO" id="GO:0005829">
    <property type="term" value="C:cytosol"/>
    <property type="evidence" value="ECO:0007669"/>
    <property type="project" value="TreeGrafter"/>
</dbReference>
<gene>
    <name evidence="5" type="ORF">F0A17_12655</name>
</gene>
<dbReference type="RefSeq" id="WP_149328688.1">
    <property type="nucleotide sequence ID" value="NZ_VTPY01000004.1"/>
</dbReference>
<protein>
    <submittedName>
        <fullName evidence="5">OmpH family outer membrane protein</fullName>
    </submittedName>
</protein>
<feature type="chain" id="PRO_5031097635" evidence="4">
    <location>
        <begin position="23"/>
        <end position="168"/>
    </location>
</feature>
<evidence type="ECO:0000313" key="6">
    <source>
        <dbReference type="Proteomes" id="UP000486760"/>
    </source>
</evidence>
<evidence type="ECO:0000256" key="2">
    <source>
        <dbReference type="ARBA" id="ARBA00022729"/>
    </source>
</evidence>
<keyword evidence="3" id="KW-0175">Coiled coil</keyword>
<dbReference type="AlphaFoldDB" id="A0A7V7FZF2"/>
<comment type="caution">
    <text evidence="5">The sequence shown here is derived from an EMBL/GenBank/DDBJ whole genome shotgun (WGS) entry which is preliminary data.</text>
</comment>
<dbReference type="GO" id="GO:0051082">
    <property type="term" value="F:unfolded protein binding"/>
    <property type="evidence" value="ECO:0007669"/>
    <property type="project" value="InterPro"/>
</dbReference>
<evidence type="ECO:0000313" key="5">
    <source>
        <dbReference type="EMBL" id="KAA0012127.1"/>
    </source>
</evidence>
<keyword evidence="2 4" id="KW-0732">Signal</keyword>
<reference evidence="5 6" key="1">
    <citation type="submission" date="2019-08" db="EMBL/GenBank/DDBJ databases">
        <title>Bioinformatics analysis of the strain L3 and L5.</title>
        <authorList>
            <person name="Li X."/>
        </authorList>
    </citation>
    <scope>NUCLEOTIDE SEQUENCE [LARGE SCALE GENOMIC DNA]</scope>
    <source>
        <strain evidence="5 6">L5</strain>
    </source>
</reference>
<organism evidence="5 6">
    <name type="scientific">Billgrantia pellis</name>
    <dbReference type="NCBI Taxonomy" id="2606936"/>
    <lineage>
        <taxon>Bacteria</taxon>
        <taxon>Pseudomonadati</taxon>
        <taxon>Pseudomonadota</taxon>
        <taxon>Gammaproteobacteria</taxon>
        <taxon>Oceanospirillales</taxon>
        <taxon>Halomonadaceae</taxon>
        <taxon>Billgrantia</taxon>
    </lineage>
</organism>
<dbReference type="Proteomes" id="UP000486760">
    <property type="component" value="Unassembled WGS sequence"/>
</dbReference>
<dbReference type="Gene3D" id="3.30.910.20">
    <property type="entry name" value="Skp domain"/>
    <property type="match status" value="1"/>
</dbReference>
<sequence>MRKSIVTFCLGLVAAVALPALAAEVAVLDWRQALFTSDAAQRSMSELESRLSGQQQEAQSLGQELSQLQQRLQQEGETLPDAERRTLIQEFQQKGSRFEQLRQQIMEEQRSAEEAFLQEAEPKLEQAVEQVIERHGVEILVEPQGVLHSERDLPNLTSEVVEILNSLN</sequence>
<feature type="signal peptide" evidence="4">
    <location>
        <begin position="1"/>
        <end position="22"/>
    </location>
</feature>
<dbReference type="SMART" id="SM00935">
    <property type="entry name" value="OmpH"/>
    <property type="match status" value="1"/>
</dbReference>
<dbReference type="EMBL" id="VTPY01000004">
    <property type="protein sequence ID" value="KAA0012127.1"/>
    <property type="molecule type" value="Genomic_DNA"/>
</dbReference>
<dbReference type="PANTHER" id="PTHR35089">
    <property type="entry name" value="CHAPERONE PROTEIN SKP"/>
    <property type="match status" value="1"/>
</dbReference>
<evidence type="ECO:0000256" key="4">
    <source>
        <dbReference type="SAM" id="SignalP"/>
    </source>
</evidence>
<proteinExistence type="inferred from homology"/>
<keyword evidence="6" id="KW-1185">Reference proteome</keyword>
<dbReference type="GO" id="GO:0050821">
    <property type="term" value="P:protein stabilization"/>
    <property type="evidence" value="ECO:0007669"/>
    <property type="project" value="TreeGrafter"/>
</dbReference>
<evidence type="ECO:0000256" key="3">
    <source>
        <dbReference type="SAM" id="Coils"/>
    </source>
</evidence>
<dbReference type="SUPFAM" id="SSF111384">
    <property type="entry name" value="OmpH-like"/>
    <property type="match status" value="1"/>
</dbReference>